<evidence type="ECO:0000259" key="3">
    <source>
        <dbReference type="Pfam" id="PF07001"/>
    </source>
</evidence>
<feature type="compositionally biased region" description="Basic and acidic residues" evidence="2">
    <location>
        <begin position="157"/>
        <end position="174"/>
    </location>
</feature>
<dbReference type="PANTHER" id="PTHR14038:SF0">
    <property type="entry name" value="LP18708P"/>
    <property type="match status" value="1"/>
</dbReference>
<evidence type="ECO:0000256" key="1">
    <source>
        <dbReference type="ARBA" id="ARBA00022553"/>
    </source>
</evidence>
<dbReference type="InterPro" id="IPR033184">
    <property type="entry name" value="PRRC2"/>
</dbReference>
<feature type="compositionally biased region" description="Polar residues" evidence="2">
    <location>
        <begin position="940"/>
        <end position="957"/>
    </location>
</feature>
<feature type="compositionally biased region" description="Low complexity" evidence="2">
    <location>
        <begin position="680"/>
        <end position="691"/>
    </location>
</feature>
<protein>
    <submittedName>
        <fullName evidence="5">BAT2_N domain-containing protein</fullName>
    </submittedName>
</protein>
<dbReference type="Proteomes" id="UP000025227">
    <property type="component" value="Unplaced"/>
</dbReference>
<feature type="compositionally biased region" description="Basic and acidic residues" evidence="2">
    <location>
        <begin position="761"/>
        <end position="786"/>
    </location>
</feature>
<dbReference type="OrthoDB" id="1939715at2759"/>
<keyword evidence="1" id="KW-0597">Phosphoprotein</keyword>
<feature type="compositionally biased region" description="Basic and acidic residues" evidence="2">
    <location>
        <begin position="796"/>
        <end position="822"/>
    </location>
</feature>
<dbReference type="GO" id="GO:0030154">
    <property type="term" value="P:cell differentiation"/>
    <property type="evidence" value="ECO:0007669"/>
    <property type="project" value="TreeGrafter"/>
</dbReference>
<feature type="compositionally biased region" description="Basic residues" evidence="2">
    <location>
        <begin position="564"/>
        <end position="583"/>
    </location>
</feature>
<proteinExistence type="predicted"/>
<feature type="region of interest" description="Disordered" evidence="2">
    <location>
        <begin position="383"/>
        <end position="443"/>
    </location>
</feature>
<feature type="region of interest" description="Disordered" evidence="2">
    <location>
        <begin position="100"/>
        <end position="174"/>
    </location>
</feature>
<organism evidence="4 5">
    <name type="scientific">Haemonchus contortus</name>
    <name type="common">Barber pole worm</name>
    <dbReference type="NCBI Taxonomy" id="6289"/>
    <lineage>
        <taxon>Eukaryota</taxon>
        <taxon>Metazoa</taxon>
        <taxon>Ecdysozoa</taxon>
        <taxon>Nematoda</taxon>
        <taxon>Chromadorea</taxon>
        <taxon>Rhabditida</taxon>
        <taxon>Rhabditina</taxon>
        <taxon>Rhabditomorpha</taxon>
        <taxon>Strongyloidea</taxon>
        <taxon>Trichostrongylidae</taxon>
        <taxon>Haemonchus</taxon>
    </lineage>
</organism>
<feature type="region of interest" description="Disordered" evidence="2">
    <location>
        <begin position="938"/>
        <end position="958"/>
    </location>
</feature>
<reference evidence="5" key="1">
    <citation type="submission" date="2020-12" db="UniProtKB">
        <authorList>
            <consortium name="WormBaseParasite"/>
        </authorList>
    </citation>
    <scope>IDENTIFICATION</scope>
    <source>
        <strain evidence="5">MHco3</strain>
    </source>
</reference>
<sequence length="1340" mass="147582">MSSLPRGVSNTAKPKHVNVNSLYSGRNLSASGKPVGRYGLTSVGKSIGVMRRMPPPATLPSLKSENNGQDQNVVVIMQGGAGWNKNETSTDPFEVIKPHSSCPTSALDLRPTWAKQTPSLTNSGSSGKGEFPTLSTSSQGICNTQKLQRKWSAEPPQTHDHHQEPPNKLTDEKRMLPSQYHDGTVMLINTSEREDQQFHRPEPGSLRDETNFLTTKDSESVSPSLPTCGRYDLLIDSFPNEYPSRDGETSNDLFDRENAIDKSRYKRTNFLSTDREDMVEEVRLVGNSTKHLPSYLPSDGSARNYSDFLESEEEEDIQMTKLDKLAVRVVKRVAETIDVTTDDGGNWAIIEALQKPYAGAAEGHNLLDEAVIDGGLPREQIEKNSEVAEPPGKSGDVDRTPSDFGLSRAALLPKRQRSSNDVRLLLSSEGTRQQKSSLRDQRLTSHGTHWRNFAKVAHKRDDRDCEVCMTVHDRRSIGGTPVDTSEQHHMNGGRPVHNGPVVQDPGFTRNTSTRVRGLRSHGRNGTSGQPQVLRRWSTYMKAFDTKTAAKSVDGQRGGEGKASQVKHTKGKNSHQQQRSRRKDPKCSMKPVGLEQPEELRSPVVSSEGYDEWETASESSTRVVREDHNEIRTDSKPHRIASFLQRNSSSVHRVSLHSASQTECKSRPMSERFYSSQNGESSSRTCPSSSDSCNDVHNINSNCRPEGVHSIEKDATDGLAGLEINDIAGVAVVDDHSVDVVTADQNDDFEEVMNKRAKKQKAHEMQAKLDAEEKRKAREKERQERTQTKKRARYNNMKKDKRDDVRKDSKSSTEKKRSKELYKKGIQRSPALDNAAEVERAGCAQDRQVDVRRNAPVTTVWNSAHVAEQKELLEGIQATILSPIARPSPRSKSEASGSPSSIRDLVRKQLVELPVSLSSSQPLHADKYDFTFDPHLHEEQVSNGKTLNSLSTGTSSEAGSMADDFRLKEKLYKVKGFWCGEEKETDSILPSNVAKVKPQPQSGTEHVQSVCKPASSTAGSSLVFPPRSPSIAPLPSGLNGLMFSPYPVMLGDISLGRGYASIGSVVQPLISSSNTSSPPLCPSLYQQPPLSNSPAVNHHRLPMRSSYFDQGTIFASNIPQSQNMGWTAGNMLDMISIASTTSLQQPSSMLSSAIQSSSPSMMQHSSVTPLFRNHSQATSRSYEAAIANVQSNGTHLRMPPISPGSNGMVPSLAIPPPDLINMPHPVGTQRIAPYAVQYTGFSASALTHPLRSCHNISQPPPNGRFAQPPPPLQQEAHWEKEMCSGMRQHAAMFPGQSTMQISHSNQPSAMWSANTCLSHLLPHPQSKSLKMVPETRARCNK</sequence>
<feature type="compositionally biased region" description="Polar residues" evidence="2">
    <location>
        <begin position="114"/>
        <end position="125"/>
    </location>
</feature>
<feature type="compositionally biased region" description="Polar residues" evidence="2">
    <location>
        <begin position="643"/>
        <end position="662"/>
    </location>
</feature>
<feature type="compositionally biased region" description="Basic and acidic residues" evidence="2">
    <location>
        <begin position="622"/>
        <end position="636"/>
    </location>
</feature>
<feature type="compositionally biased region" description="Polar residues" evidence="2">
    <location>
        <begin position="133"/>
        <end position="146"/>
    </location>
</feature>
<dbReference type="PANTHER" id="PTHR14038">
    <property type="entry name" value="BAT2 HLA-B-ASSOCIATED TRANSCRIPT 2"/>
    <property type="match status" value="1"/>
</dbReference>
<evidence type="ECO:0000313" key="4">
    <source>
        <dbReference type="Proteomes" id="UP000025227"/>
    </source>
</evidence>
<accession>A0A7I4Z355</accession>
<dbReference type="Pfam" id="PF07001">
    <property type="entry name" value="BAT2_N"/>
    <property type="match status" value="1"/>
</dbReference>
<feature type="region of interest" description="Disordered" evidence="2">
    <location>
        <begin position="753"/>
        <end position="838"/>
    </location>
</feature>
<dbReference type="InterPro" id="IPR009738">
    <property type="entry name" value="BAT2_N"/>
</dbReference>
<evidence type="ECO:0000313" key="5">
    <source>
        <dbReference type="WBParaSite" id="HCON_00173800-00001"/>
    </source>
</evidence>
<name>A0A7I4Z355_HAECO</name>
<feature type="domain" description="BAT2 N-terminal" evidence="3">
    <location>
        <begin position="12"/>
        <end position="151"/>
    </location>
</feature>
<feature type="region of interest" description="Disordered" evidence="2">
    <location>
        <begin position="547"/>
        <end position="692"/>
    </location>
</feature>
<keyword evidence="4" id="KW-1185">Reference proteome</keyword>
<feature type="region of interest" description="Disordered" evidence="2">
    <location>
        <begin position="477"/>
        <end position="534"/>
    </location>
</feature>
<evidence type="ECO:0000256" key="2">
    <source>
        <dbReference type="SAM" id="MobiDB-lite"/>
    </source>
</evidence>
<dbReference type="WBParaSite" id="HCON_00173800-00001">
    <property type="protein sequence ID" value="HCON_00173800-00001"/>
    <property type="gene ID" value="HCON_00173800"/>
</dbReference>